<comment type="caution">
    <text evidence="2">The sequence shown here is derived from an EMBL/GenBank/DDBJ whole genome shotgun (WGS) entry which is preliminary data.</text>
</comment>
<evidence type="ECO:0000313" key="2">
    <source>
        <dbReference type="EMBL" id="GMN53246.1"/>
    </source>
</evidence>
<feature type="compositionally biased region" description="Low complexity" evidence="1">
    <location>
        <begin position="101"/>
        <end position="113"/>
    </location>
</feature>
<name>A0AA88DEG7_FICCA</name>
<dbReference type="Proteomes" id="UP001187192">
    <property type="component" value="Unassembled WGS sequence"/>
</dbReference>
<accession>A0AA88DEG7</accession>
<sequence length="139" mass="15480">MSWHNNELCSSARFHPKITNSWSKSDIVKRPYKNQKIDSFGLGCSQLTIKGQLSLHHITNPLLIALACTLRGRPASCQCLLKIMITPKEVNPITVDVAIPLSSPSPSPVGTSSNQEHKRDRGKERKGKRNQVERVKLGK</sequence>
<feature type="compositionally biased region" description="Basic and acidic residues" evidence="1">
    <location>
        <begin position="130"/>
        <end position="139"/>
    </location>
</feature>
<keyword evidence="3" id="KW-1185">Reference proteome</keyword>
<proteinExistence type="predicted"/>
<evidence type="ECO:0000256" key="1">
    <source>
        <dbReference type="SAM" id="MobiDB-lite"/>
    </source>
</evidence>
<organism evidence="2 3">
    <name type="scientific">Ficus carica</name>
    <name type="common">Common fig</name>
    <dbReference type="NCBI Taxonomy" id="3494"/>
    <lineage>
        <taxon>Eukaryota</taxon>
        <taxon>Viridiplantae</taxon>
        <taxon>Streptophyta</taxon>
        <taxon>Embryophyta</taxon>
        <taxon>Tracheophyta</taxon>
        <taxon>Spermatophyta</taxon>
        <taxon>Magnoliopsida</taxon>
        <taxon>eudicotyledons</taxon>
        <taxon>Gunneridae</taxon>
        <taxon>Pentapetalae</taxon>
        <taxon>rosids</taxon>
        <taxon>fabids</taxon>
        <taxon>Rosales</taxon>
        <taxon>Moraceae</taxon>
        <taxon>Ficeae</taxon>
        <taxon>Ficus</taxon>
    </lineage>
</organism>
<feature type="region of interest" description="Disordered" evidence="1">
    <location>
        <begin position="101"/>
        <end position="139"/>
    </location>
</feature>
<protein>
    <submittedName>
        <fullName evidence="2">Uncharacterized protein</fullName>
    </submittedName>
</protein>
<dbReference type="EMBL" id="BTGU01000045">
    <property type="protein sequence ID" value="GMN53246.1"/>
    <property type="molecule type" value="Genomic_DNA"/>
</dbReference>
<gene>
    <name evidence="2" type="ORF">TIFTF001_022386</name>
</gene>
<evidence type="ECO:0000313" key="3">
    <source>
        <dbReference type="Proteomes" id="UP001187192"/>
    </source>
</evidence>
<reference evidence="2" key="1">
    <citation type="submission" date="2023-07" db="EMBL/GenBank/DDBJ databases">
        <title>draft genome sequence of fig (Ficus carica).</title>
        <authorList>
            <person name="Takahashi T."/>
            <person name="Nishimura K."/>
        </authorList>
    </citation>
    <scope>NUCLEOTIDE SEQUENCE</scope>
</reference>
<dbReference type="AlphaFoldDB" id="A0AA88DEG7"/>